<proteinExistence type="predicted"/>
<protein>
    <submittedName>
        <fullName evidence="2">Uncharacterized protein</fullName>
    </submittedName>
</protein>
<evidence type="ECO:0000313" key="2">
    <source>
        <dbReference type="EMBL" id="KAG8196912.1"/>
    </source>
</evidence>
<dbReference type="Proteomes" id="UP000827092">
    <property type="component" value="Unassembled WGS sequence"/>
</dbReference>
<feature type="compositionally biased region" description="Basic and acidic residues" evidence="1">
    <location>
        <begin position="1"/>
        <end position="12"/>
    </location>
</feature>
<comment type="caution">
    <text evidence="2">The sequence shown here is derived from an EMBL/GenBank/DDBJ whole genome shotgun (WGS) entry which is preliminary data.</text>
</comment>
<reference evidence="2 3" key="1">
    <citation type="journal article" date="2022" name="Nat. Ecol. Evol.">
        <title>A masculinizing supergene underlies an exaggerated male reproductive morph in a spider.</title>
        <authorList>
            <person name="Hendrickx F."/>
            <person name="De Corte Z."/>
            <person name="Sonet G."/>
            <person name="Van Belleghem S.M."/>
            <person name="Kostlbacher S."/>
            <person name="Vangestel C."/>
        </authorList>
    </citation>
    <scope>NUCLEOTIDE SEQUENCE [LARGE SCALE GENOMIC DNA]</scope>
    <source>
        <strain evidence="2">W744_W776</strain>
    </source>
</reference>
<evidence type="ECO:0000256" key="1">
    <source>
        <dbReference type="SAM" id="MobiDB-lite"/>
    </source>
</evidence>
<sequence>MMGHSSPKETPCRKQLPPSAQRGRRRPPRTPKGATAAASHHLQHIELRLPSIEENEDSAVVEDNTLASTTGG</sequence>
<evidence type="ECO:0000313" key="3">
    <source>
        <dbReference type="Proteomes" id="UP000827092"/>
    </source>
</evidence>
<name>A0AAV6VK10_9ARAC</name>
<dbReference type="EMBL" id="JAFNEN010000063">
    <property type="protein sequence ID" value="KAG8196912.1"/>
    <property type="molecule type" value="Genomic_DNA"/>
</dbReference>
<keyword evidence="3" id="KW-1185">Reference proteome</keyword>
<dbReference type="AlphaFoldDB" id="A0AAV6VK10"/>
<feature type="region of interest" description="Disordered" evidence="1">
    <location>
        <begin position="1"/>
        <end position="72"/>
    </location>
</feature>
<accession>A0AAV6VK10</accession>
<organism evidence="2 3">
    <name type="scientific">Oedothorax gibbosus</name>
    <dbReference type="NCBI Taxonomy" id="931172"/>
    <lineage>
        <taxon>Eukaryota</taxon>
        <taxon>Metazoa</taxon>
        <taxon>Ecdysozoa</taxon>
        <taxon>Arthropoda</taxon>
        <taxon>Chelicerata</taxon>
        <taxon>Arachnida</taxon>
        <taxon>Araneae</taxon>
        <taxon>Araneomorphae</taxon>
        <taxon>Entelegynae</taxon>
        <taxon>Araneoidea</taxon>
        <taxon>Linyphiidae</taxon>
        <taxon>Erigoninae</taxon>
        <taxon>Oedothorax</taxon>
    </lineage>
</organism>
<gene>
    <name evidence="2" type="ORF">JTE90_027616</name>
</gene>